<evidence type="ECO:0000256" key="10">
    <source>
        <dbReference type="ARBA" id="ARBA00066687"/>
    </source>
</evidence>
<feature type="binding site" evidence="13">
    <location>
        <position position="256"/>
    </location>
    <ligand>
        <name>sn-glycerol 3-phosphate</name>
        <dbReference type="ChEBI" id="CHEBI:57597"/>
    </ligand>
</feature>
<evidence type="ECO:0000256" key="4">
    <source>
        <dbReference type="ARBA" id="ARBA00023002"/>
    </source>
</evidence>
<dbReference type="Gene3D" id="3.40.50.720">
    <property type="entry name" value="NAD(P)-binding Rossmann-like Domain"/>
    <property type="match status" value="1"/>
</dbReference>
<dbReference type="PRINTS" id="PR00077">
    <property type="entry name" value="GPDHDRGNASE"/>
</dbReference>
<feature type="binding site" evidence="13">
    <location>
        <position position="106"/>
    </location>
    <ligand>
        <name>sn-glycerol 3-phosphate</name>
        <dbReference type="ChEBI" id="CHEBI:57597"/>
    </ligand>
</feature>
<evidence type="ECO:0000259" key="18">
    <source>
        <dbReference type="Pfam" id="PF01210"/>
    </source>
</evidence>
<evidence type="ECO:0000256" key="9">
    <source>
        <dbReference type="ARBA" id="ARBA00052716"/>
    </source>
</evidence>
<keyword evidence="13" id="KW-0547">Nucleotide-binding</keyword>
<feature type="domain" description="Glycerol-3-phosphate dehydrogenase NAD-dependent C-terminal" evidence="19">
    <location>
        <begin position="180"/>
        <end position="320"/>
    </location>
</feature>
<keyword evidence="4 13" id="KW-0560">Oxidoreductase</keyword>
<evidence type="ECO:0000256" key="16">
    <source>
        <dbReference type="PIRSR" id="PIRSR000114-3"/>
    </source>
</evidence>
<feature type="binding site" evidence="13">
    <location>
        <position position="255"/>
    </location>
    <ligand>
        <name>NADPH</name>
        <dbReference type="ChEBI" id="CHEBI:57783"/>
    </ligand>
</feature>
<evidence type="ECO:0000256" key="5">
    <source>
        <dbReference type="ARBA" id="ARBA00023027"/>
    </source>
</evidence>
<comment type="similarity">
    <text evidence="1 13 17">Belongs to the NAD-dependent glycerol-3-phosphate dehydrogenase family.</text>
</comment>
<dbReference type="AlphaFoldDB" id="A0A8J3IHV2"/>
<name>A0A8J3IHV2_9CHLR</name>
<dbReference type="Pfam" id="PF07479">
    <property type="entry name" value="NAD_Gly3P_dh_C"/>
    <property type="match status" value="1"/>
</dbReference>
<comment type="function">
    <text evidence="13">Catalyzes the reduction of the glycolytic intermediate dihydroxyacetone phosphate (DHAP) to sn-glycerol 3-phosphate (G3P), the key precursor for phospholipid synthesis.</text>
</comment>
<feature type="binding site" evidence="15">
    <location>
        <position position="106"/>
    </location>
    <ligand>
        <name>substrate</name>
    </ligand>
</feature>
<gene>
    <name evidence="13 20" type="primary">gpsA</name>
    <name evidence="20" type="ORF">KSF_039660</name>
</gene>
<dbReference type="RefSeq" id="WP_220204686.1">
    <property type="nucleotide sequence ID" value="NZ_BNJK01000001.1"/>
</dbReference>
<dbReference type="GO" id="GO:0005975">
    <property type="term" value="P:carbohydrate metabolic process"/>
    <property type="evidence" value="ECO:0007669"/>
    <property type="project" value="InterPro"/>
</dbReference>
<feature type="binding site" evidence="13">
    <location>
        <position position="140"/>
    </location>
    <ligand>
        <name>NADPH</name>
        <dbReference type="ChEBI" id="CHEBI:57783"/>
    </ligand>
</feature>
<dbReference type="InterPro" id="IPR008927">
    <property type="entry name" value="6-PGluconate_DH-like_C_sf"/>
</dbReference>
<evidence type="ECO:0000256" key="13">
    <source>
        <dbReference type="HAMAP-Rule" id="MF_00394"/>
    </source>
</evidence>
<dbReference type="InterPro" id="IPR006168">
    <property type="entry name" value="G3P_DH_NAD-dep"/>
</dbReference>
<dbReference type="FunFam" id="1.10.1040.10:FF:000001">
    <property type="entry name" value="Glycerol-3-phosphate dehydrogenase [NAD(P)+]"/>
    <property type="match status" value="1"/>
</dbReference>
<dbReference type="UniPathway" id="UPA00940"/>
<accession>A0A8J3IHV2</accession>
<keyword evidence="2 13" id="KW-0444">Lipid biosynthesis</keyword>
<comment type="catalytic activity">
    <reaction evidence="13">
        <text>sn-glycerol 3-phosphate + NAD(+) = dihydroxyacetone phosphate + NADH + H(+)</text>
        <dbReference type="Rhea" id="RHEA:11092"/>
        <dbReference type="ChEBI" id="CHEBI:15378"/>
        <dbReference type="ChEBI" id="CHEBI:57540"/>
        <dbReference type="ChEBI" id="CHEBI:57597"/>
        <dbReference type="ChEBI" id="CHEBI:57642"/>
        <dbReference type="ChEBI" id="CHEBI:57945"/>
        <dbReference type="EC" id="1.1.1.94"/>
    </reaction>
</comment>
<evidence type="ECO:0000256" key="2">
    <source>
        <dbReference type="ARBA" id="ARBA00022516"/>
    </source>
</evidence>
<dbReference type="PROSITE" id="PS00957">
    <property type="entry name" value="NAD_G3PDH"/>
    <property type="match status" value="1"/>
</dbReference>
<keyword evidence="21" id="KW-1185">Reference proteome</keyword>
<dbReference type="PANTHER" id="PTHR11728">
    <property type="entry name" value="GLYCEROL-3-PHOSPHATE DEHYDROGENASE"/>
    <property type="match status" value="1"/>
</dbReference>
<organism evidence="20 21">
    <name type="scientific">Reticulibacter mediterranei</name>
    <dbReference type="NCBI Taxonomy" id="2778369"/>
    <lineage>
        <taxon>Bacteria</taxon>
        <taxon>Bacillati</taxon>
        <taxon>Chloroflexota</taxon>
        <taxon>Ktedonobacteria</taxon>
        <taxon>Ktedonobacterales</taxon>
        <taxon>Reticulibacteraceae</taxon>
        <taxon>Reticulibacter</taxon>
    </lineage>
</organism>
<evidence type="ECO:0000256" key="6">
    <source>
        <dbReference type="ARBA" id="ARBA00023098"/>
    </source>
</evidence>
<evidence type="ECO:0000256" key="8">
    <source>
        <dbReference type="ARBA" id="ARBA00023264"/>
    </source>
</evidence>
<evidence type="ECO:0000256" key="12">
    <source>
        <dbReference type="ARBA" id="ARBA00080511"/>
    </source>
</evidence>
<evidence type="ECO:0000256" key="3">
    <source>
        <dbReference type="ARBA" id="ARBA00022857"/>
    </source>
</evidence>
<dbReference type="InterPro" id="IPR036291">
    <property type="entry name" value="NAD(P)-bd_dom_sf"/>
</dbReference>
<dbReference type="GO" id="GO:0051287">
    <property type="term" value="F:NAD binding"/>
    <property type="evidence" value="ECO:0007669"/>
    <property type="project" value="InterPro"/>
</dbReference>
<proteinExistence type="inferred from homology"/>
<evidence type="ECO:0000256" key="17">
    <source>
        <dbReference type="RuleBase" id="RU000437"/>
    </source>
</evidence>
<evidence type="ECO:0000256" key="7">
    <source>
        <dbReference type="ARBA" id="ARBA00023209"/>
    </source>
</evidence>
<evidence type="ECO:0000313" key="21">
    <source>
        <dbReference type="Proteomes" id="UP000597444"/>
    </source>
</evidence>
<dbReference type="PIRSF" id="PIRSF000114">
    <property type="entry name" value="Glycerol-3-P_dh"/>
    <property type="match status" value="1"/>
</dbReference>
<dbReference type="PANTHER" id="PTHR11728:SF1">
    <property type="entry name" value="GLYCEROL-3-PHOSPHATE DEHYDROGENASE [NAD(+)] 2, CHLOROPLASTIC"/>
    <property type="match status" value="1"/>
</dbReference>
<dbReference type="FunFam" id="3.40.50.720:FF:000019">
    <property type="entry name" value="Glycerol-3-phosphate dehydrogenase [NAD(P)+]"/>
    <property type="match status" value="1"/>
</dbReference>
<dbReference type="GO" id="GO:0047952">
    <property type="term" value="F:glycerol-3-phosphate dehydrogenase [NAD(P)+] activity"/>
    <property type="evidence" value="ECO:0007669"/>
    <property type="project" value="UniProtKB-UniRule"/>
</dbReference>
<feature type="binding site" evidence="13">
    <location>
        <position position="254"/>
    </location>
    <ligand>
        <name>sn-glycerol 3-phosphate</name>
        <dbReference type="ChEBI" id="CHEBI:57597"/>
    </ligand>
</feature>
<feature type="binding site" evidence="16">
    <location>
        <position position="255"/>
    </location>
    <ligand>
        <name>NAD(+)</name>
        <dbReference type="ChEBI" id="CHEBI:57540"/>
    </ligand>
</feature>
<dbReference type="GO" id="GO:0006650">
    <property type="term" value="P:glycerophospholipid metabolic process"/>
    <property type="evidence" value="ECO:0007669"/>
    <property type="project" value="UniProtKB-UniRule"/>
</dbReference>
<dbReference type="SUPFAM" id="SSF48179">
    <property type="entry name" value="6-phosphogluconate dehydrogenase C-terminal domain-like"/>
    <property type="match status" value="1"/>
</dbReference>
<dbReference type="Proteomes" id="UP000597444">
    <property type="component" value="Unassembled WGS sequence"/>
</dbReference>
<feature type="binding site" evidence="13">
    <location>
        <position position="12"/>
    </location>
    <ligand>
        <name>NADPH</name>
        <dbReference type="ChEBI" id="CHEBI:57783"/>
    </ligand>
</feature>
<keyword evidence="7 13" id="KW-0594">Phospholipid biosynthesis</keyword>
<comment type="subcellular location">
    <subcellularLocation>
        <location evidence="13">Cytoplasm</location>
    </subcellularLocation>
</comment>
<feature type="binding site" evidence="13">
    <location>
        <position position="136"/>
    </location>
    <ligand>
        <name>sn-glycerol 3-phosphate</name>
        <dbReference type="ChEBI" id="CHEBI:57597"/>
    </ligand>
</feature>
<dbReference type="Pfam" id="PF01210">
    <property type="entry name" value="NAD_Gly3P_dh_N"/>
    <property type="match status" value="1"/>
</dbReference>
<feature type="binding site" evidence="15">
    <location>
        <begin position="255"/>
        <end position="256"/>
    </location>
    <ligand>
        <name>substrate</name>
    </ligand>
</feature>
<feature type="binding site" evidence="16">
    <location>
        <begin position="8"/>
        <end position="13"/>
    </location>
    <ligand>
        <name>NAD(+)</name>
        <dbReference type="ChEBI" id="CHEBI:57540"/>
    </ligand>
</feature>
<dbReference type="HAMAP" id="MF_00394">
    <property type="entry name" value="NAD_Glyc3P_dehydrog"/>
    <property type="match status" value="1"/>
</dbReference>
<reference evidence="20" key="1">
    <citation type="submission" date="2020-10" db="EMBL/GenBank/DDBJ databases">
        <title>Taxonomic study of unclassified bacteria belonging to the class Ktedonobacteria.</title>
        <authorList>
            <person name="Yabe S."/>
            <person name="Wang C.M."/>
            <person name="Zheng Y."/>
            <person name="Sakai Y."/>
            <person name="Cavaletti L."/>
            <person name="Monciardini P."/>
            <person name="Donadio S."/>
        </authorList>
    </citation>
    <scope>NUCLEOTIDE SEQUENCE</scope>
    <source>
        <strain evidence="20">ID150040</strain>
    </source>
</reference>
<evidence type="ECO:0000256" key="14">
    <source>
        <dbReference type="PIRSR" id="PIRSR000114-1"/>
    </source>
</evidence>
<feature type="binding site" evidence="13">
    <location>
        <position position="106"/>
    </location>
    <ligand>
        <name>NADPH</name>
        <dbReference type="ChEBI" id="CHEBI:57783"/>
    </ligand>
</feature>
<dbReference type="InterPro" id="IPR013328">
    <property type="entry name" value="6PGD_dom2"/>
</dbReference>
<keyword evidence="3 13" id="KW-0521">NADP</keyword>
<evidence type="ECO:0000259" key="19">
    <source>
        <dbReference type="Pfam" id="PF07479"/>
    </source>
</evidence>
<dbReference type="GO" id="GO:0005829">
    <property type="term" value="C:cytosol"/>
    <property type="evidence" value="ECO:0007669"/>
    <property type="project" value="TreeGrafter"/>
</dbReference>
<dbReference type="NCBIfam" id="NF000940">
    <property type="entry name" value="PRK00094.1-2"/>
    <property type="match status" value="1"/>
</dbReference>
<feature type="binding site" evidence="13">
    <location>
        <position position="33"/>
    </location>
    <ligand>
        <name>NADPH</name>
        <dbReference type="ChEBI" id="CHEBI:57783"/>
    </ligand>
</feature>
<comment type="caution">
    <text evidence="13">Lacks conserved residue(s) required for the propagation of feature annotation.</text>
</comment>
<feature type="binding site" evidence="13">
    <location>
        <position position="191"/>
    </location>
    <ligand>
        <name>sn-glycerol 3-phosphate</name>
        <dbReference type="ChEBI" id="CHEBI:57597"/>
    </ligand>
</feature>
<comment type="pathway">
    <text evidence="13">Membrane lipid metabolism; glycerophospholipid metabolism.</text>
</comment>
<dbReference type="EMBL" id="BNJK01000001">
    <property type="protein sequence ID" value="GHO93918.1"/>
    <property type="molecule type" value="Genomic_DNA"/>
</dbReference>
<evidence type="ECO:0000313" key="20">
    <source>
        <dbReference type="EMBL" id="GHO93918.1"/>
    </source>
</evidence>
<dbReference type="EC" id="1.1.1.94" evidence="10 13"/>
<comment type="caution">
    <text evidence="20">The sequence shown here is derived from an EMBL/GenBank/DDBJ whole genome shotgun (WGS) entry which is preliminary data.</text>
</comment>
<feature type="binding site" evidence="13">
    <location>
        <position position="244"/>
    </location>
    <ligand>
        <name>sn-glycerol 3-phosphate</name>
        <dbReference type="ChEBI" id="CHEBI:57597"/>
    </ligand>
</feature>
<dbReference type="GO" id="GO:0008654">
    <property type="term" value="P:phospholipid biosynthetic process"/>
    <property type="evidence" value="ECO:0007669"/>
    <property type="project" value="UniProtKB-KW"/>
</dbReference>
<keyword evidence="6 13" id="KW-0443">Lipid metabolism</keyword>
<feature type="binding site" evidence="13">
    <location>
        <position position="281"/>
    </location>
    <ligand>
        <name>NADPH</name>
        <dbReference type="ChEBI" id="CHEBI:57783"/>
    </ligand>
</feature>
<feature type="binding site" evidence="13">
    <location>
        <position position="32"/>
    </location>
    <ligand>
        <name>NADPH</name>
        <dbReference type="ChEBI" id="CHEBI:57783"/>
    </ligand>
</feature>
<feature type="active site" description="Proton acceptor" evidence="13 14">
    <location>
        <position position="191"/>
    </location>
</feature>
<evidence type="ECO:0000256" key="11">
    <source>
        <dbReference type="ARBA" id="ARBA00069372"/>
    </source>
</evidence>
<dbReference type="NCBIfam" id="NF000942">
    <property type="entry name" value="PRK00094.1-4"/>
    <property type="match status" value="1"/>
</dbReference>
<comment type="catalytic activity">
    <reaction evidence="9">
        <text>sn-glycerol 3-phosphate + NADP(+) = dihydroxyacetone phosphate + NADPH + H(+)</text>
        <dbReference type="Rhea" id="RHEA:11096"/>
        <dbReference type="ChEBI" id="CHEBI:15378"/>
        <dbReference type="ChEBI" id="CHEBI:57597"/>
        <dbReference type="ChEBI" id="CHEBI:57642"/>
        <dbReference type="ChEBI" id="CHEBI:57783"/>
        <dbReference type="ChEBI" id="CHEBI:58349"/>
        <dbReference type="EC" id="1.1.1.94"/>
    </reaction>
    <physiologicalReaction direction="right-to-left" evidence="9">
        <dbReference type="Rhea" id="RHEA:11098"/>
    </physiologicalReaction>
</comment>
<dbReference type="GO" id="GO:0046168">
    <property type="term" value="P:glycerol-3-phosphate catabolic process"/>
    <property type="evidence" value="ECO:0007669"/>
    <property type="project" value="InterPro"/>
</dbReference>
<dbReference type="Gene3D" id="1.10.1040.10">
    <property type="entry name" value="N-(1-d-carboxylethyl)-l-norvaline Dehydrogenase, domain 2"/>
    <property type="match status" value="1"/>
</dbReference>
<feature type="domain" description="Glycerol-3-phosphate dehydrogenase NAD-dependent N-terminal" evidence="18">
    <location>
        <begin position="4"/>
        <end position="159"/>
    </location>
</feature>
<dbReference type="InterPro" id="IPR006109">
    <property type="entry name" value="G3P_DH_NAD-dep_C"/>
</dbReference>
<feature type="binding site" evidence="13">
    <location>
        <position position="279"/>
    </location>
    <ligand>
        <name>NADPH</name>
        <dbReference type="ChEBI" id="CHEBI:57783"/>
    </ligand>
</feature>
<evidence type="ECO:0000256" key="1">
    <source>
        <dbReference type="ARBA" id="ARBA00011009"/>
    </source>
</evidence>
<keyword evidence="13" id="KW-0963">Cytoplasm</keyword>
<feature type="binding site" evidence="13">
    <location>
        <position position="255"/>
    </location>
    <ligand>
        <name>sn-glycerol 3-phosphate</name>
        <dbReference type="ChEBI" id="CHEBI:57597"/>
    </ligand>
</feature>
<dbReference type="SUPFAM" id="SSF51735">
    <property type="entry name" value="NAD(P)-binding Rossmann-fold domains"/>
    <property type="match status" value="1"/>
</dbReference>
<dbReference type="InterPro" id="IPR011128">
    <property type="entry name" value="G3P_DH_NAD-dep_N"/>
</dbReference>
<evidence type="ECO:0000256" key="15">
    <source>
        <dbReference type="PIRSR" id="PIRSR000114-2"/>
    </source>
</evidence>
<protein>
    <recommendedName>
        <fullName evidence="11 13">Glycerol-3-phosphate dehydrogenase [NAD(P)+]</fullName>
        <ecNumber evidence="10 13">1.1.1.94</ecNumber>
    </recommendedName>
    <alternativeName>
        <fullName evidence="13">NAD(P)(+)-dependent glycerol-3-phosphate dehydrogenase</fullName>
    </alternativeName>
    <alternativeName>
        <fullName evidence="12 13">NAD(P)H-dependent dihydroxyacetone-phosphate reductase</fullName>
    </alternativeName>
</protein>
<keyword evidence="8 13" id="KW-1208">Phospholipid metabolism</keyword>
<dbReference type="GO" id="GO:0046167">
    <property type="term" value="P:glycerol-3-phosphate biosynthetic process"/>
    <property type="evidence" value="ECO:0007669"/>
    <property type="project" value="UniProtKB-UniRule"/>
</dbReference>
<sequence>MVSVGVIGSGAWGTTLALLLSRKGIATTLWDHRPERAATMQQRRENSDFLPGFRFPDTLRVTGQIAEAVQGKEMLVLVTPSQKMRENLRLLAPYLGEKTLLLNASKGIEIGSLKRMSEIIVEELPTTGERVATLSGPNLSREVAQEKPTAAVIASTAYDVAVEYRTLLTTSSFRVYNSHDVVGVELGGSLKNIIAIGAGINDGLGYGDNAKAAFMTRGLAEISRLGVAAGANPLTFAGLAGIGDLIATCASDLSRNNRLGRRLAAGEKLNDILQSTHSVAEGVWTTQAALQLARRYNVEMPIAHQLSLVLFEELDPHKAVPELMLRDPKGELEGII</sequence>
<keyword evidence="5 13" id="KW-0520">NAD</keyword>